<proteinExistence type="inferred from homology"/>
<organism evidence="14 15">
    <name type="scientific">Francisella halioticida</name>
    <dbReference type="NCBI Taxonomy" id="549298"/>
    <lineage>
        <taxon>Bacteria</taxon>
        <taxon>Pseudomonadati</taxon>
        <taxon>Pseudomonadota</taxon>
        <taxon>Gammaproteobacteria</taxon>
        <taxon>Thiotrichales</taxon>
        <taxon>Francisellaceae</taxon>
        <taxon>Francisella</taxon>
    </lineage>
</organism>
<keyword evidence="8 13" id="KW-0547">Nucleotide-binding</keyword>
<evidence type="ECO:0000256" key="4">
    <source>
        <dbReference type="ARBA" id="ARBA00016436"/>
    </source>
</evidence>
<dbReference type="Proteomes" id="UP000249910">
    <property type="component" value="Chromosome"/>
</dbReference>
<dbReference type="PANTHER" id="PTHR42724:SF1">
    <property type="entry name" value="TETRAACYLDISACCHARIDE 4'-KINASE, MITOCHONDRIAL-RELATED"/>
    <property type="match status" value="1"/>
</dbReference>
<keyword evidence="7 13" id="KW-0808">Transferase</keyword>
<comment type="function">
    <text evidence="1 13">Transfers the gamma-phosphate of ATP to the 4'-position of a tetraacyldisaccharide 1-phosphate intermediate (termed DS-1-P) to form tetraacyldisaccharide 1,4'-bis-phosphate (lipid IVA).</text>
</comment>
<evidence type="ECO:0000256" key="11">
    <source>
        <dbReference type="ARBA" id="ARBA00023098"/>
    </source>
</evidence>
<evidence type="ECO:0000256" key="1">
    <source>
        <dbReference type="ARBA" id="ARBA00002274"/>
    </source>
</evidence>
<dbReference type="HAMAP" id="MF_00409">
    <property type="entry name" value="LpxK"/>
    <property type="match status" value="1"/>
</dbReference>
<comment type="pathway">
    <text evidence="2 13">Glycolipid biosynthesis; lipid IV(A) biosynthesis; lipid IV(A) from (3R)-3-hydroxytetradecanoyl-[acyl-carrier-protein] and UDP-N-acetyl-alpha-D-glucosamine: step 6/6.</text>
</comment>
<evidence type="ECO:0000256" key="5">
    <source>
        <dbReference type="ARBA" id="ARBA00022516"/>
    </source>
</evidence>
<protein>
    <recommendedName>
        <fullName evidence="4 13">Tetraacyldisaccharide 4'-kinase</fullName>
        <ecNumber evidence="3 13">2.7.1.130</ecNumber>
    </recommendedName>
    <alternativeName>
        <fullName evidence="12 13">Lipid A 4'-kinase</fullName>
    </alternativeName>
</protein>
<dbReference type="NCBIfam" id="TIGR00682">
    <property type="entry name" value="lpxK"/>
    <property type="match status" value="1"/>
</dbReference>
<dbReference type="InterPro" id="IPR027417">
    <property type="entry name" value="P-loop_NTPase"/>
</dbReference>
<feature type="binding site" evidence="13">
    <location>
        <begin position="54"/>
        <end position="61"/>
    </location>
    <ligand>
        <name>ATP</name>
        <dbReference type="ChEBI" id="CHEBI:30616"/>
    </ligand>
</feature>
<dbReference type="PANTHER" id="PTHR42724">
    <property type="entry name" value="TETRAACYLDISACCHARIDE 4'-KINASE"/>
    <property type="match status" value="1"/>
</dbReference>
<evidence type="ECO:0000256" key="2">
    <source>
        <dbReference type="ARBA" id="ARBA00004870"/>
    </source>
</evidence>
<accession>A0ABM6M1L6</accession>
<keyword evidence="11 13" id="KW-0443">Lipid metabolism</keyword>
<dbReference type="EMBL" id="CP022132">
    <property type="protein sequence ID" value="ASG68758.1"/>
    <property type="molecule type" value="Genomic_DNA"/>
</dbReference>
<dbReference type="RefSeq" id="WP_088773224.1">
    <property type="nucleotide sequence ID" value="NZ_CP022132.1"/>
</dbReference>
<keyword evidence="6 13" id="KW-0441">Lipid A biosynthesis</keyword>
<evidence type="ECO:0000256" key="12">
    <source>
        <dbReference type="ARBA" id="ARBA00029757"/>
    </source>
</evidence>
<comment type="similarity">
    <text evidence="13">Belongs to the LpxK family.</text>
</comment>
<dbReference type="EC" id="2.7.1.130" evidence="3 13"/>
<comment type="catalytic activity">
    <reaction evidence="13">
        <text>a lipid A disaccharide + ATP = a lipid IVA + ADP + H(+)</text>
        <dbReference type="Rhea" id="RHEA:67840"/>
        <dbReference type="ChEBI" id="CHEBI:15378"/>
        <dbReference type="ChEBI" id="CHEBI:30616"/>
        <dbReference type="ChEBI" id="CHEBI:176343"/>
        <dbReference type="ChEBI" id="CHEBI:176425"/>
        <dbReference type="ChEBI" id="CHEBI:456216"/>
        <dbReference type="EC" id="2.7.1.130"/>
    </reaction>
</comment>
<name>A0ABM6M1L6_9GAMM</name>
<keyword evidence="15" id="KW-1185">Reference proteome</keyword>
<evidence type="ECO:0000313" key="14">
    <source>
        <dbReference type="EMBL" id="ASG68758.1"/>
    </source>
</evidence>
<evidence type="ECO:0000256" key="9">
    <source>
        <dbReference type="ARBA" id="ARBA00022777"/>
    </source>
</evidence>
<evidence type="ECO:0000256" key="10">
    <source>
        <dbReference type="ARBA" id="ARBA00022840"/>
    </source>
</evidence>
<dbReference type="SUPFAM" id="SSF52540">
    <property type="entry name" value="P-loop containing nucleoside triphosphate hydrolases"/>
    <property type="match status" value="1"/>
</dbReference>
<evidence type="ECO:0000313" key="15">
    <source>
        <dbReference type="Proteomes" id="UP000249910"/>
    </source>
</evidence>
<evidence type="ECO:0000256" key="13">
    <source>
        <dbReference type="HAMAP-Rule" id="MF_00409"/>
    </source>
</evidence>
<dbReference type="InterPro" id="IPR003758">
    <property type="entry name" value="LpxK"/>
</dbReference>
<reference evidence="14 15" key="1">
    <citation type="submission" date="2017-06" db="EMBL/GenBank/DDBJ databases">
        <title>Complete genome of Francisella halioticida.</title>
        <authorList>
            <person name="Sjodin A."/>
        </authorList>
    </citation>
    <scope>NUCLEOTIDE SEQUENCE [LARGE SCALE GENOMIC DNA]</scope>
    <source>
        <strain evidence="14 15">DSM 23729</strain>
    </source>
</reference>
<evidence type="ECO:0000256" key="8">
    <source>
        <dbReference type="ARBA" id="ARBA00022741"/>
    </source>
</evidence>
<gene>
    <name evidence="13" type="primary">lpxK</name>
    <name evidence="14" type="ORF">CDV26_10520</name>
</gene>
<dbReference type="Pfam" id="PF02606">
    <property type="entry name" value="LpxK"/>
    <property type="match status" value="1"/>
</dbReference>
<sequence>MIDRFWYQRNPNLLSYILKPISSIFSKIATNRKLKQQQTQYKSKIPVVIVGNISVGGTGKTPVVRRLIQEYLTEDKHPVIISRGYGAKAESYPFEVSSDTPADKCGDEPAMLYDALSGQVPIVISPQRVDSVKYIEEKYPSTDVIVSDDGLQHYKLARDKEIVVVDAGRMFGNQLCIPAGPLREPVDRLKSVDEIIVIGNCSEEDKSYLRNYNQNITFAKIAATEFVNIVSDERVYKDQFLNKKVVAVAGIGNPTKFFQTLVDNRVDIVDKKIFKDHYKFEQKDFANIKDNQAVVMTYKDAIKCKSFARDNWWYLDIELLL</sequence>
<keyword evidence="9 13" id="KW-0418">Kinase</keyword>
<keyword evidence="10 13" id="KW-0067">ATP-binding</keyword>
<keyword evidence="5 13" id="KW-0444">Lipid biosynthesis</keyword>
<evidence type="ECO:0000256" key="3">
    <source>
        <dbReference type="ARBA" id="ARBA00012071"/>
    </source>
</evidence>
<evidence type="ECO:0000256" key="6">
    <source>
        <dbReference type="ARBA" id="ARBA00022556"/>
    </source>
</evidence>
<evidence type="ECO:0000256" key="7">
    <source>
        <dbReference type="ARBA" id="ARBA00022679"/>
    </source>
</evidence>